<dbReference type="HAMAP" id="MF_01368">
    <property type="entry name" value="Ribosomal_bL17"/>
    <property type="match status" value="1"/>
</dbReference>
<dbReference type="SUPFAM" id="SSF64263">
    <property type="entry name" value="Prokaryotic ribosomal protein L17"/>
    <property type="match status" value="1"/>
</dbReference>
<proteinExistence type="inferred from homology"/>
<dbReference type="Gene3D" id="3.90.1030.10">
    <property type="entry name" value="Ribosomal protein L17"/>
    <property type="match status" value="1"/>
</dbReference>
<evidence type="ECO:0000256" key="4">
    <source>
        <dbReference type="RuleBase" id="RU000660"/>
    </source>
</evidence>
<dbReference type="AlphaFoldDB" id="A0A074SVC3"/>
<keyword evidence="3 4" id="KW-0687">Ribonucleoprotein</keyword>
<dbReference type="PANTHER" id="PTHR14413:SF16">
    <property type="entry name" value="LARGE RIBOSOMAL SUBUNIT PROTEIN BL17M"/>
    <property type="match status" value="1"/>
</dbReference>
<dbReference type="InterPro" id="IPR036373">
    <property type="entry name" value="Ribosomal_bL17_sf"/>
</dbReference>
<sequence length="258" mass="28569">MKHGIAFRKLSRTSSHRNLMLRNLVSSLLQHEQIVTTVAKAEETARLTERVITLAKKGTLPARQDAEAFLLDPHSILDKLFTTYRDRYLQRPGGYTRVLKYGHRPGDNAPKAIVQLVDGPRDLRLQMAGRAVGREMASSFAVDEPGRGLRERTKWAVDKALKFSGQEGKERLEKIAQEHANKLLAEPRVFSGLLDRSLPASEIGKRKIRAGERLTGMSTSATGLGLAKGALGKKPAAKIPGFWYRGWQQKVGLPAPST</sequence>
<evidence type="ECO:0000313" key="6">
    <source>
        <dbReference type="Proteomes" id="UP000027456"/>
    </source>
</evidence>
<evidence type="ECO:0000256" key="3">
    <source>
        <dbReference type="ARBA" id="ARBA00023274"/>
    </source>
</evidence>
<dbReference type="Pfam" id="PF01196">
    <property type="entry name" value="Ribosomal_L17"/>
    <property type="match status" value="1"/>
</dbReference>
<keyword evidence="6" id="KW-1185">Reference proteome</keyword>
<dbReference type="EMBL" id="AZST01000047">
    <property type="protein sequence ID" value="KEP53827.1"/>
    <property type="molecule type" value="Genomic_DNA"/>
</dbReference>
<evidence type="ECO:0000256" key="1">
    <source>
        <dbReference type="ARBA" id="ARBA00008777"/>
    </source>
</evidence>
<protein>
    <submittedName>
        <fullName evidence="5">50S ribosomal protein L17</fullName>
    </submittedName>
</protein>
<accession>A0A074SVC3</accession>
<dbReference type="STRING" id="1423351.A0A074SVC3"/>
<dbReference type="GO" id="GO:0003735">
    <property type="term" value="F:structural constituent of ribosome"/>
    <property type="evidence" value="ECO:0007669"/>
    <property type="project" value="InterPro"/>
</dbReference>
<keyword evidence="2 4" id="KW-0689">Ribosomal protein</keyword>
<organism evidence="5 6">
    <name type="scientific">Rhizoctonia solani 123E</name>
    <dbReference type="NCBI Taxonomy" id="1423351"/>
    <lineage>
        <taxon>Eukaryota</taxon>
        <taxon>Fungi</taxon>
        <taxon>Dikarya</taxon>
        <taxon>Basidiomycota</taxon>
        <taxon>Agaricomycotina</taxon>
        <taxon>Agaricomycetes</taxon>
        <taxon>Cantharellales</taxon>
        <taxon>Ceratobasidiaceae</taxon>
        <taxon>Rhizoctonia</taxon>
    </lineage>
</organism>
<dbReference type="OrthoDB" id="275000at2759"/>
<dbReference type="InterPro" id="IPR000456">
    <property type="entry name" value="Ribosomal_bL17"/>
</dbReference>
<dbReference type="HOGENOM" id="CLU_074407_1_4_1"/>
<dbReference type="GO" id="GO:0005762">
    <property type="term" value="C:mitochondrial large ribosomal subunit"/>
    <property type="evidence" value="ECO:0007669"/>
    <property type="project" value="TreeGrafter"/>
</dbReference>
<dbReference type="PANTHER" id="PTHR14413">
    <property type="entry name" value="RIBOSOMAL PROTEIN L17"/>
    <property type="match status" value="1"/>
</dbReference>
<evidence type="ECO:0000313" key="5">
    <source>
        <dbReference type="EMBL" id="KEP53827.1"/>
    </source>
</evidence>
<comment type="similarity">
    <text evidence="1 4">Belongs to the bacterial ribosomal protein bL17 family.</text>
</comment>
<dbReference type="NCBIfam" id="TIGR00059">
    <property type="entry name" value="L17"/>
    <property type="match status" value="1"/>
</dbReference>
<evidence type="ECO:0000256" key="2">
    <source>
        <dbReference type="ARBA" id="ARBA00022980"/>
    </source>
</evidence>
<dbReference type="Proteomes" id="UP000027456">
    <property type="component" value="Unassembled WGS sequence"/>
</dbReference>
<name>A0A074SVC3_9AGAM</name>
<gene>
    <name evidence="5" type="ORF">V565_025760</name>
</gene>
<dbReference type="GO" id="GO:0006412">
    <property type="term" value="P:translation"/>
    <property type="evidence" value="ECO:0007669"/>
    <property type="project" value="InterPro"/>
</dbReference>
<reference evidence="5 6" key="1">
    <citation type="submission" date="2013-12" db="EMBL/GenBank/DDBJ databases">
        <authorList>
            <person name="Cubeta M."/>
            <person name="Pakala S."/>
            <person name="Fedorova N."/>
            <person name="Thomas E."/>
            <person name="Dean R."/>
            <person name="Jabaji S."/>
            <person name="Neate S."/>
            <person name="Toda T."/>
            <person name="Tavantzis S."/>
            <person name="Vilgalys R."/>
            <person name="Bharathan N."/>
            <person name="Pakala S."/>
            <person name="Losada L.S."/>
            <person name="Zafar N."/>
            <person name="Nierman W."/>
        </authorList>
    </citation>
    <scope>NUCLEOTIDE SEQUENCE [LARGE SCALE GENOMIC DNA]</scope>
    <source>
        <strain evidence="5 6">123E</strain>
    </source>
</reference>
<comment type="caution">
    <text evidence="5">The sequence shown here is derived from an EMBL/GenBank/DDBJ whole genome shotgun (WGS) entry which is preliminary data.</text>
</comment>